<dbReference type="Proteomes" id="UP001482620">
    <property type="component" value="Unassembled WGS sequence"/>
</dbReference>
<dbReference type="EMBL" id="JAHRIQ010015517">
    <property type="protein sequence ID" value="MEQ2226557.1"/>
    <property type="molecule type" value="Genomic_DNA"/>
</dbReference>
<feature type="transmembrane region" description="Helical" evidence="1">
    <location>
        <begin position="79"/>
        <end position="96"/>
    </location>
</feature>
<evidence type="ECO:0000256" key="1">
    <source>
        <dbReference type="SAM" id="Phobius"/>
    </source>
</evidence>
<comment type="caution">
    <text evidence="2">The sequence shown here is derived from an EMBL/GenBank/DDBJ whole genome shotgun (WGS) entry which is preliminary data.</text>
</comment>
<keyword evidence="1" id="KW-0812">Transmembrane</keyword>
<feature type="transmembrane region" description="Helical" evidence="1">
    <location>
        <begin position="149"/>
        <end position="171"/>
    </location>
</feature>
<protein>
    <submittedName>
        <fullName evidence="2">Uncharacterized protein</fullName>
    </submittedName>
</protein>
<gene>
    <name evidence="2" type="ORF">ILYODFUR_028596</name>
</gene>
<keyword evidence="1" id="KW-1133">Transmembrane helix</keyword>
<evidence type="ECO:0000313" key="3">
    <source>
        <dbReference type="Proteomes" id="UP001482620"/>
    </source>
</evidence>
<feature type="transmembrane region" description="Helical" evidence="1">
    <location>
        <begin position="108"/>
        <end position="128"/>
    </location>
</feature>
<name>A0ABV0T2P2_9TELE</name>
<feature type="non-terminal residue" evidence="2">
    <location>
        <position position="1"/>
    </location>
</feature>
<evidence type="ECO:0000313" key="2">
    <source>
        <dbReference type="EMBL" id="MEQ2226557.1"/>
    </source>
</evidence>
<reference evidence="2 3" key="1">
    <citation type="submission" date="2021-06" db="EMBL/GenBank/DDBJ databases">
        <authorList>
            <person name="Palmer J.M."/>
        </authorList>
    </citation>
    <scope>NUCLEOTIDE SEQUENCE [LARGE SCALE GENOMIC DNA]</scope>
    <source>
        <strain evidence="3">if_2019</strain>
        <tissue evidence="2">Muscle</tissue>
    </source>
</reference>
<keyword evidence="3" id="KW-1185">Reference proteome</keyword>
<accession>A0ABV0T2P2</accession>
<sequence>DEPLFCTQRHTKAQKSMKIMQNCVSSSYTNSFVHTGMRQSSKAETIQPYKGRSLCTMYSAHSSLGEHVGHKKRRPTTQFISNIWVTFLFMNILIMFEQGFGQMWVTQASFRNFVPLQAYLIGNLILCNKSQRIVQNQLMVPHKTFFRPCNGNIAVTGTTVNAGLIHILFLFDKAFM</sequence>
<organism evidence="2 3">
    <name type="scientific">Ilyodon furcidens</name>
    <name type="common">goldbreast splitfin</name>
    <dbReference type="NCBI Taxonomy" id="33524"/>
    <lineage>
        <taxon>Eukaryota</taxon>
        <taxon>Metazoa</taxon>
        <taxon>Chordata</taxon>
        <taxon>Craniata</taxon>
        <taxon>Vertebrata</taxon>
        <taxon>Euteleostomi</taxon>
        <taxon>Actinopterygii</taxon>
        <taxon>Neopterygii</taxon>
        <taxon>Teleostei</taxon>
        <taxon>Neoteleostei</taxon>
        <taxon>Acanthomorphata</taxon>
        <taxon>Ovalentaria</taxon>
        <taxon>Atherinomorphae</taxon>
        <taxon>Cyprinodontiformes</taxon>
        <taxon>Goodeidae</taxon>
        <taxon>Ilyodon</taxon>
    </lineage>
</organism>
<proteinExistence type="predicted"/>
<keyword evidence="1" id="KW-0472">Membrane</keyword>